<dbReference type="PANTHER" id="PTHR21398:SF1">
    <property type="entry name" value="FI03705P"/>
    <property type="match status" value="1"/>
</dbReference>
<evidence type="ECO:0000256" key="1">
    <source>
        <dbReference type="SAM" id="SignalP"/>
    </source>
</evidence>
<reference evidence="2 3" key="2">
    <citation type="journal article" date="2010" name="Nucleic Acids Res.">
        <title>BeetleBase in 2010: revisions to provide comprehensive genomic information for Tribolium castaneum.</title>
        <authorList>
            <person name="Kim H.S."/>
            <person name="Murphy T."/>
            <person name="Xia J."/>
            <person name="Caragea D."/>
            <person name="Park Y."/>
            <person name="Beeman R.W."/>
            <person name="Lorenzen M.D."/>
            <person name="Butcher S."/>
            <person name="Manak J.R."/>
            <person name="Brown S.J."/>
        </authorList>
    </citation>
    <scope>GENOME REANNOTATION</scope>
    <source>
        <strain evidence="2 3">Georgia GA2</strain>
    </source>
</reference>
<dbReference type="Proteomes" id="UP000007266">
    <property type="component" value="Linkage group 2"/>
</dbReference>
<accession>D6W9M8</accession>
<dbReference type="Pfam" id="PF07841">
    <property type="entry name" value="DM4_12"/>
    <property type="match status" value="1"/>
</dbReference>
<dbReference type="SMART" id="SM00718">
    <property type="entry name" value="DM4_12"/>
    <property type="match status" value="1"/>
</dbReference>
<dbReference type="OMA" id="YPYWALS"/>
<gene>
    <name evidence="2" type="primary">AUGUSTUS-3.0.2_01017</name>
    <name evidence="2" type="ORF">TcasGA2_TC001017</name>
</gene>
<sequence length="293" mass="33582">MATKDALCLAILAIFAIKATLQSLQNDITARLNDNDKTLSRKRRYLIFPEGSSLQLVYCFTMPSVGVGQIFTVGSTVALAWELPHDPFVPFRRPSELLHRIDKPEKQTSGGWELQNTKSPAPVTYKKTYYNPFLINKPPGVGYSTIKGFVPMTPVQTKKKTYYAKPNQYRTVSQSKKKVSNEPVTTYLHPVYHKIYRRTRRDLYAKIEKLFTGLSRDGKACLLKAVCEVSKATTERGTFMEELIKVIFRVRHHQDEGHQERDEYDLAANKQHNCTEMYPTCEHSIWSGMFSFA</sequence>
<keyword evidence="3" id="KW-1185">Reference proteome</keyword>
<organism evidence="2 3">
    <name type="scientific">Tribolium castaneum</name>
    <name type="common">Red flour beetle</name>
    <dbReference type="NCBI Taxonomy" id="7070"/>
    <lineage>
        <taxon>Eukaryota</taxon>
        <taxon>Metazoa</taxon>
        <taxon>Ecdysozoa</taxon>
        <taxon>Arthropoda</taxon>
        <taxon>Hexapoda</taxon>
        <taxon>Insecta</taxon>
        <taxon>Pterygota</taxon>
        <taxon>Neoptera</taxon>
        <taxon>Endopterygota</taxon>
        <taxon>Coleoptera</taxon>
        <taxon>Polyphaga</taxon>
        <taxon>Cucujiformia</taxon>
        <taxon>Tenebrionidae</taxon>
        <taxon>Tenebrionidae incertae sedis</taxon>
        <taxon>Tribolium</taxon>
    </lineage>
</organism>
<evidence type="ECO:0000313" key="2">
    <source>
        <dbReference type="EMBL" id="EEZ98516.2"/>
    </source>
</evidence>
<dbReference type="AlphaFoldDB" id="D6W9M8"/>
<name>D6W9M8_TRICA</name>
<proteinExistence type="predicted"/>
<dbReference type="InterPro" id="IPR006631">
    <property type="entry name" value="DM4_12"/>
</dbReference>
<reference evidence="2 3" key="1">
    <citation type="journal article" date="2008" name="Nature">
        <title>The genome of the model beetle and pest Tribolium castaneum.</title>
        <authorList>
            <consortium name="Tribolium Genome Sequencing Consortium"/>
            <person name="Richards S."/>
            <person name="Gibbs R.A."/>
            <person name="Weinstock G.M."/>
            <person name="Brown S.J."/>
            <person name="Denell R."/>
            <person name="Beeman R.W."/>
            <person name="Gibbs R."/>
            <person name="Beeman R.W."/>
            <person name="Brown S.J."/>
            <person name="Bucher G."/>
            <person name="Friedrich M."/>
            <person name="Grimmelikhuijzen C.J."/>
            <person name="Klingler M."/>
            <person name="Lorenzen M."/>
            <person name="Richards S."/>
            <person name="Roth S."/>
            <person name="Schroder R."/>
            <person name="Tautz D."/>
            <person name="Zdobnov E.M."/>
            <person name="Muzny D."/>
            <person name="Gibbs R.A."/>
            <person name="Weinstock G.M."/>
            <person name="Attaway T."/>
            <person name="Bell S."/>
            <person name="Buhay C.J."/>
            <person name="Chandrabose M.N."/>
            <person name="Chavez D."/>
            <person name="Clerk-Blankenburg K.P."/>
            <person name="Cree A."/>
            <person name="Dao M."/>
            <person name="Davis C."/>
            <person name="Chacko J."/>
            <person name="Dinh H."/>
            <person name="Dugan-Rocha S."/>
            <person name="Fowler G."/>
            <person name="Garner T.T."/>
            <person name="Garnes J."/>
            <person name="Gnirke A."/>
            <person name="Hawes A."/>
            <person name="Hernandez J."/>
            <person name="Hines S."/>
            <person name="Holder M."/>
            <person name="Hume J."/>
            <person name="Jhangiani S.N."/>
            <person name="Joshi V."/>
            <person name="Khan Z.M."/>
            <person name="Jackson L."/>
            <person name="Kovar C."/>
            <person name="Kowis A."/>
            <person name="Lee S."/>
            <person name="Lewis L.R."/>
            <person name="Margolis J."/>
            <person name="Morgan M."/>
            <person name="Nazareth L.V."/>
            <person name="Nguyen N."/>
            <person name="Okwuonu G."/>
            <person name="Parker D."/>
            <person name="Richards S."/>
            <person name="Ruiz S.J."/>
            <person name="Santibanez J."/>
            <person name="Savard J."/>
            <person name="Scherer S.E."/>
            <person name="Schneider B."/>
            <person name="Sodergren E."/>
            <person name="Tautz D."/>
            <person name="Vattahil S."/>
            <person name="Villasana D."/>
            <person name="White C.S."/>
            <person name="Wright R."/>
            <person name="Park Y."/>
            <person name="Beeman R.W."/>
            <person name="Lord J."/>
            <person name="Oppert B."/>
            <person name="Lorenzen M."/>
            <person name="Brown S."/>
            <person name="Wang L."/>
            <person name="Savard J."/>
            <person name="Tautz D."/>
            <person name="Richards S."/>
            <person name="Weinstock G."/>
            <person name="Gibbs R.A."/>
            <person name="Liu Y."/>
            <person name="Worley K."/>
            <person name="Weinstock G."/>
            <person name="Elsik C.G."/>
            <person name="Reese J.T."/>
            <person name="Elhaik E."/>
            <person name="Landan G."/>
            <person name="Graur D."/>
            <person name="Arensburger P."/>
            <person name="Atkinson P."/>
            <person name="Beeman R.W."/>
            <person name="Beidler J."/>
            <person name="Brown S.J."/>
            <person name="Demuth J.P."/>
            <person name="Drury D.W."/>
            <person name="Du Y.Z."/>
            <person name="Fujiwara H."/>
            <person name="Lorenzen M."/>
            <person name="Maselli V."/>
            <person name="Osanai M."/>
            <person name="Park Y."/>
            <person name="Robertson H.M."/>
            <person name="Tu Z."/>
            <person name="Wang J.J."/>
            <person name="Wang S."/>
            <person name="Richards S."/>
            <person name="Song H."/>
            <person name="Zhang L."/>
            <person name="Sodergren E."/>
            <person name="Werner D."/>
            <person name="Stanke M."/>
            <person name="Morgenstern B."/>
            <person name="Solovyev V."/>
            <person name="Kosarev P."/>
            <person name="Brown G."/>
            <person name="Chen H.C."/>
            <person name="Ermolaeva O."/>
            <person name="Hlavina W."/>
            <person name="Kapustin Y."/>
            <person name="Kiryutin B."/>
            <person name="Kitts P."/>
            <person name="Maglott D."/>
            <person name="Pruitt K."/>
            <person name="Sapojnikov V."/>
            <person name="Souvorov A."/>
            <person name="Mackey A.J."/>
            <person name="Waterhouse R.M."/>
            <person name="Wyder S."/>
            <person name="Zdobnov E.M."/>
            <person name="Zdobnov E.M."/>
            <person name="Wyder S."/>
            <person name="Kriventseva E.V."/>
            <person name="Kadowaki T."/>
            <person name="Bork P."/>
            <person name="Aranda M."/>
            <person name="Bao R."/>
            <person name="Beermann A."/>
            <person name="Berns N."/>
            <person name="Bolognesi R."/>
            <person name="Bonneton F."/>
            <person name="Bopp D."/>
            <person name="Brown S.J."/>
            <person name="Bucher G."/>
            <person name="Butts T."/>
            <person name="Chaumot A."/>
            <person name="Denell R.E."/>
            <person name="Ferrier D.E."/>
            <person name="Friedrich M."/>
            <person name="Gordon C.M."/>
            <person name="Jindra M."/>
            <person name="Klingler M."/>
            <person name="Lan Q."/>
            <person name="Lattorff H.M."/>
            <person name="Laudet V."/>
            <person name="von Levetsow C."/>
            <person name="Liu Z."/>
            <person name="Lutz R."/>
            <person name="Lynch J.A."/>
            <person name="da Fonseca R.N."/>
            <person name="Posnien N."/>
            <person name="Reuter R."/>
            <person name="Roth S."/>
            <person name="Savard J."/>
            <person name="Schinko J.B."/>
            <person name="Schmitt C."/>
            <person name="Schoppmeier M."/>
            <person name="Schroder R."/>
            <person name="Shippy T.D."/>
            <person name="Simonnet F."/>
            <person name="Marques-Souza H."/>
            <person name="Tautz D."/>
            <person name="Tomoyasu Y."/>
            <person name="Trauner J."/>
            <person name="Van der Zee M."/>
            <person name="Vervoort M."/>
            <person name="Wittkopp N."/>
            <person name="Wimmer E.A."/>
            <person name="Yang X."/>
            <person name="Jones A.K."/>
            <person name="Sattelle D.B."/>
            <person name="Ebert P.R."/>
            <person name="Nelson D."/>
            <person name="Scott J.G."/>
            <person name="Beeman R.W."/>
            <person name="Muthukrishnan S."/>
            <person name="Kramer K.J."/>
            <person name="Arakane Y."/>
            <person name="Beeman R.W."/>
            <person name="Zhu Q."/>
            <person name="Hogenkamp D."/>
            <person name="Dixit R."/>
            <person name="Oppert B."/>
            <person name="Jiang H."/>
            <person name="Zou Z."/>
            <person name="Marshall J."/>
            <person name="Elpidina E."/>
            <person name="Vinokurov K."/>
            <person name="Oppert C."/>
            <person name="Zou Z."/>
            <person name="Evans J."/>
            <person name="Lu Z."/>
            <person name="Zhao P."/>
            <person name="Sumathipala N."/>
            <person name="Altincicek B."/>
            <person name="Vilcinskas A."/>
            <person name="Williams M."/>
            <person name="Hultmark D."/>
            <person name="Hetru C."/>
            <person name="Jiang H."/>
            <person name="Grimmelikhuijzen C.J."/>
            <person name="Hauser F."/>
            <person name="Cazzamali G."/>
            <person name="Williamson M."/>
            <person name="Park Y."/>
            <person name="Li B."/>
            <person name="Tanaka Y."/>
            <person name="Predel R."/>
            <person name="Neupert S."/>
            <person name="Schachtner J."/>
            <person name="Verleyen P."/>
            <person name="Raible F."/>
            <person name="Bork P."/>
            <person name="Friedrich M."/>
            <person name="Walden K.K."/>
            <person name="Robertson H.M."/>
            <person name="Angeli S."/>
            <person name="Foret S."/>
            <person name="Bucher G."/>
            <person name="Schuetz S."/>
            <person name="Maleszka R."/>
            <person name="Wimmer E.A."/>
            <person name="Beeman R.W."/>
            <person name="Lorenzen M."/>
            <person name="Tomoyasu Y."/>
            <person name="Miller S.C."/>
            <person name="Grossmann D."/>
            <person name="Bucher G."/>
        </authorList>
    </citation>
    <scope>NUCLEOTIDE SEQUENCE [LARGE SCALE GENOMIC DNA]</scope>
    <source>
        <strain evidence="2 3">Georgia GA2</strain>
    </source>
</reference>
<evidence type="ECO:0000313" key="3">
    <source>
        <dbReference type="Proteomes" id="UP000007266"/>
    </source>
</evidence>
<keyword evidence="1" id="KW-0732">Signal</keyword>
<protein>
    <submittedName>
        <fullName evidence="2">Uncharacterized protein</fullName>
    </submittedName>
</protein>
<dbReference type="HOGENOM" id="CLU_1152742_0_0_1"/>
<dbReference type="OrthoDB" id="6617264at2759"/>
<feature type="chain" id="PRO_5007310543" evidence="1">
    <location>
        <begin position="22"/>
        <end position="293"/>
    </location>
</feature>
<feature type="signal peptide" evidence="1">
    <location>
        <begin position="1"/>
        <end position="21"/>
    </location>
</feature>
<dbReference type="PANTHER" id="PTHR21398">
    <property type="entry name" value="AGAP007094-PA"/>
    <property type="match status" value="1"/>
</dbReference>
<dbReference type="EMBL" id="KQ971312">
    <property type="protein sequence ID" value="EEZ98516.2"/>
    <property type="molecule type" value="Genomic_DNA"/>
</dbReference>
<dbReference type="eggNOG" id="ENOG502STZ7">
    <property type="taxonomic scope" value="Eukaryota"/>
</dbReference>
<dbReference type="KEGG" id="tca:107399275"/>